<dbReference type="PANTHER" id="PTHR35011:SF10">
    <property type="entry name" value="TRAP TRANSPORTER SMALL PERMEASE PROTEIN"/>
    <property type="match status" value="1"/>
</dbReference>
<dbReference type="RefSeq" id="WP_167193689.1">
    <property type="nucleotide sequence ID" value="NZ_JAAORB010000004.1"/>
</dbReference>
<dbReference type="EMBL" id="JAAORB010000004">
    <property type="protein sequence ID" value="NHQ73655.1"/>
    <property type="molecule type" value="Genomic_DNA"/>
</dbReference>
<evidence type="ECO:0000256" key="7">
    <source>
        <dbReference type="ARBA" id="ARBA00023136"/>
    </source>
</evidence>
<dbReference type="AlphaFoldDB" id="A0A967EFM4"/>
<accession>A0A967EFM4</accession>
<dbReference type="GO" id="GO:0022857">
    <property type="term" value="F:transmembrane transporter activity"/>
    <property type="evidence" value="ECO:0007669"/>
    <property type="project" value="UniProtKB-UniRule"/>
</dbReference>
<evidence type="ECO:0000256" key="2">
    <source>
        <dbReference type="ARBA" id="ARBA00022448"/>
    </source>
</evidence>
<comment type="similarity">
    <text evidence="8 9">Belongs to the TRAP transporter small permease family.</text>
</comment>
<feature type="transmembrane region" description="Helical" evidence="9">
    <location>
        <begin position="12"/>
        <end position="35"/>
    </location>
</feature>
<dbReference type="InterPro" id="IPR055348">
    <property type="entry name" value="DctQ"/>
</dbReference>
<evidence type="ECO:0000256" key="9">
    <source>
        <dbReference type="RuleBase" id="RU369079"/>
    </source>
</evidence>
<name>A0A967EFM4_9RHOB</name>
<proteinExistence type="inferred from homology"/>
<keyword evidence="5 9" id="KW-0812">Transmembrane</keyword>
<comment type="subunit">
    <text evidence="9">The complex comprises the extracytoplasmic solute receptor protein and the two transmembrane proteins.</text>
</comment>
<dbReference type="GO" id="GO:0015740">
    <property type="term" value="P:C4-dicarboxylate transport"/>
    <property type="evidence" value="ECO:0007669"/>
    <property type="project" value="TreeGrafter"/>
</dbReference>
<evidence type="ECO:0000313" key="12">
    <source>
        <dbReference type="Proteomes" id="UP000639775"/>
    </source>
</evidence>
<dbReference type="Proteomes" id="UP000639775">
    <property type="component" value="Unassembled WGS sequence"/>
</dbReference>
<protein>
    <recommendedName>
        <fullName evidence="9">TRAP transporter small permease protein</fullName>
    </recommendedName>
</protein>
<reference evidence="11" key="1">
    <citation type="submission" date="2020-03" db="EMBL/GenBank/DDBJ databases">
        <title>Roseovarius gahaiensis sp. nov., isolated from Gahai Saline Lake, China.</title>
        <authorList>
            <person name="Sun X."/>
        </authorList>
    </citation>
    <scope>NUCLEOTIDE SEQUENCE</scope>
    <source>
        <strain evidence="11">GH877</strain>
    </source>
</reference>
<dbReference type="PROSITE" id="PS51257">
    <property type="entry name" value="PROKAR_LIPOPROTEIN"/>
    <property type="match status" value="1"/>
</dbReference>
<evidence type="ECO:0000256" key="6">
    <source>
        <dbReference type="ARBA" id="ARBA00022989"/>
    </source>
</evidence>
<evidence type="ECO:0000256" key="3">
    <source>
        <dbReference type="ARBA" id="ARBA00022475"/>
    </source>
</evidence>
<evidence type="ECO:0000259" key="10">
    <source>
        <dbReference type="Pfam" id="PF04290"/>
    </source>
</evidence>
<feature type="transmembrane region" description="Helical" evidence="9">
    <location>
        <begin position="50"/>
        <end position="68"/>
    </location>
</feature>
<organism evidence="11 12">
    <name type="scientific">Roseovarius gahaiensis</name>
    <dbReference type="NCBI Taxonomy" id="2716691"/>
    <lineage>
        <taxon>Bacteria</taxon>
        <taxon>Pseudomonadati</taxon>
        <taxon>Pseudomonadota</taxon>
        <taxon>Alphaproteobacteria</taxon>
        <taxon>Rhodobacterales</taxon>
        <taxon>Roseobacteraceae</taxon>
        <taxon>Roseovarius</taxon>
    </lineage>
</organism>
<feature type="transmembrane region" description="Helical" evidence="9">
    <location>
        <begin position="89"/>
        <end position="113"/>
    </location>
</feature>
<keyword evidence="2 9" id="KW-0813">Transport</keyword>
<dbReference type="Pfam" id="PF04290">
    <property type="entry name" value="DctQ"/>
    <property type="match status" value="1"/>
</dbReference>
<evidence type="ECO:0000256" key="5">
    <source>
        <dbReference type="ARBA" id="ARBA00022692"/>
    </source>
</evidence>
<dbReference type="GO" id="GO:0005886">
    <property type="term" value="C:plasma membrane"/>
    <property type="evidence" value="ECO:0007669"/>
    <property type="project" value="UniProtKB-SubCell"/>
</dbReference>
<evidence type="ECO:0000256" key="8">
    <source>
        <dbReference type="ARBA" id="ARBA00038436"/>
    </source>
</evidence>
<gene>
    <name evidence="11" type="ORF">HAT86_04125</name>
</gene>
<keyword evidence="7 9" id="KW-0472">Membrane</keyword>
<evidence type="ECO:0000313" key="11">
    <source>
        <dbReference type="EMBL" id="NHQ73655.1"/>
    </source>
</evidence>
<comment type="subcellular location">
    <subcellularLocation>
        <location evidence="1 9">Cell inner membrane</location>
        <topology evidence="1 9">Multi-pass membrane protein</topology>
    </subcellularLocation>
</comment>
<sequence length="183" mass="19740">MAERLLKTLRSLNRGVAIAVGIMLLACAAVVLLDIGLRQLGASFGGTDEISGYAMAIATSWGMAYALLELGHVRIDLIRGRVGALGRSLFDLLAMVVLAATVSLIAVKCWPVLERSLSVGSRANTPLETPLWWVHVPWFAGWAWFAIMSWLTFLAALTLVARGRFKASEAAIGAFGEEQEVLK</sequence>
<feature type="transmembrane region" description="Helical" evidence="9">
    <location>
        <begin position="133"/>
        <end position="160"/>
    </location>
</feature>
<feature type="domain" description="Tripartite ATP-independent periplasmic transporters DctQ component" evidence="10">
    <location>
        <begin position="28"/>
        <end position="154"/>
    </location>
</feature>
<comment type="function">
    <text evidence="9">Part of the tripartite ATP-independent periplasmic (TRAP) transport system.</text>
</comment>
<keyword evidence="4 9" id="KW-0997">Cell inner membrane</keyword>
<keyword evidence="6 9" id="KW-1133">Transmembrane helix</keyword>
<dbReference type="PANTHER" id="PTHR35011">
    <property type="entry name" value="2,3-DIKETO-L-GULONATE TRAP TRANSPORTER SMALL PERMEASE PROTEIN YIAM"/>
    <property type="match status" value="1"/>
</dbReference>
<comment type="caution">
    <text evidence="11">The sequence shown here is derived from an EMBL/GenBank/DDBJ whole genome shotgun (WGS) entry which is preliminary data.</text>
</comment>
<evidence type="ECO:0000256" key="4">
    <source>
        <dbReference type="ARBA" id="ARBA00022519"/>
    </source>
</evidence>
<evidence type="ECO:0000256" key="1">
    <source>
        <dbReference type="ARBA" id="ARBA00004429"/>
    </source>
</evidence>
<keyword evidence="12" id="KW-1185">Reference proteome</keyword>
<keyword evidence="3" id="KW-1003">Cell membrane</keyword>
<dbReference type="InterPro" id="IPR007387">
    <property type="entry name" value="TRAP_DctQ"/>
</dbReference>